<dbReference type="KEGG" id="bgoe:IFJ75_07670"/>
<accession>A0A975GZJ8</accession>
<organism evidence="2 3">
    <name type="scientific">Brevundimonas goettingensis</name>
    <dbReference type="NCBI Taxonomy" id="2774190"/>
    <lineage>
        <taxon>Bacteria</taxon>
        <taxon>Pseudomonadati</taxon>
        <taxon>Pseudomonadota</taxon>
        <taxon>Alphaproteobacteria</taxon>
        <taxon>Caulobacterales</taxon>
        <taxon>Caulobacteraceae</taxon>
        <taxon>Brevundimonas</taxon>
    </lineage>
</organism>
<protein>
    <submittedName>
        <fullName evidence="2">Uncharacterized protein</fullName>
    </submittedName>
</protein>
<evidence type="ECO:0000313" key="3">
    <source>
        <dbReference type="Proteomes" id="UP000663918"/>
    </source>
</evidence>
<evidence type="ECO:0000313" key="2">
    <source>
        <dbReference type="EMBL" id="QTC92725.1"/>
    </source>
</evidence>
<keyword evidence="3" id="KW-1185">Reference proteome</keyword>
<feature type="compositionally biased region" description="Gly residues" evidence="1">
    <location>
        <begin position="41"/>
        <end position="58"/>
    </location>
</feature>
<name>A0A975GZJ8_9CAUL</name>
<dbReference type="EMBL" id="CP062222">
    <property type="protein sequence ID" value="QTC92725.1"/>
    <property type="molecule type" value="Genomic_DNA"/>
</dbReference>
<dbReference type="Proteomes" id="UP000663918">
    <property type="component" value="Chromosome"/>
</dbReference>
<feature type="region of interest" description="Disordered" evidence="1">
    <location>
        <begin position="1"/>
        <end position="58"/>
    </location>
</feature>
<sequence>MTDPNTTPNPLDDEESSGSGVKRPDQGSGGPGKDPAAPASGGEGAAGAGGPEGFGTGT</sequence>
<proteinExistence type="predicted"/>
<gene>
    <name evidence="2" type="ORF">IFJ75_07670</name>
</gene>
<dbReference type="RefSeq" id="WP_207932004.1">
    <property type="nucleotide sequence ID" value="NZ_CP062222.1"/>
</dbReference>
<evidence type="ECO:0000256" key="1">
    <source>
        <dbReference type="SAM" id="MobiDB-lite"/>
    </source>
</evidence>
<dbReference type="AlphaFoldDB" id="A0A975GZJ8"/>
<reference evidence="2" key="1">
    <citation type="submission" date="2020-09" db="EMBL/GenBank/DDBJ databases">
        <title>Brevundimonas sp. LVF2 isolated from a puddle in Goettingen, Germany.</title>
        <authorList>
            <person name="Friedrich I."/>
            <person name="Klassen A."/>
            <person name="Hannes N."/>
            <person name="Schneider D."/>
            <person name="Hertel R."/>
            <person name="Daniel R."/>
        </authorList>
    </citation>
    <scope>NUCLEOTIDE SEQUENCE</scope>
    <source>
        <strain evidence="2">LVF2</strain>
    </source>
</reference>